<keyword evidence="1" id="KW-0472">Membrane</keyword>
<evidence type="ECO:0000313" key="2">
    <source>
        <dbReference type="EMBL" id="MDX8472041.1"/>
    </source>
</evidence>
<evidence type="ECO:0000313" key="3">
    <source>
        <dbReference type="Proteomes" id="UP001271780"/>
    </source>
</evidence>
<keyword evidence="3" id="KW-1185">Reference proteome</keyword>
<protein>
    <recommendedName>
        <fullName evidence="4">DUF4239 domain-containing protein</fullName>
    </recommendedName>
</protein>
<evidence type="ECO:0008006" key="4">
    <source>
        <dbReference type="Google" id="ProtNLM"/>
    </source>
</evidence>
<dbReference type="Proteomes" id="UP001271780">
    <property type="component" value="Unassembled WGS sequence"/>
</dbReference>
<sequence>MEADFKCWLDGTLRGTSASERVSQKASFRNKDIDPYAAKLIQALDPIGKRLFPCAILAMGEVVAGVAIFACLAGAALVSLMVYERFPAHHRQDDTRAVVRLAANLFVVMSSLVLGLMINSAKSSFETIDHNVHTFATELILLDRSLRQYGPETGAARASLTAYLQRLVDAASDTQRTPTVANRLSELLLNQVGDQLTALNPPEARHAATLQVAQQQLQKVIEQRWVLVEQSDGTIPVPLIALLVAWLMLIFASFGFRAPRNGTIVATFLISGALAAAAIYLILDMDTPFSGPIQVSQAPLQRALAELTE</sequence>
<proteinExistence type="predicted"/>
<keyword evidence="1" id="KW-1133">Transmembrane helix</keyword>
<dbReference type="Pfam" id="PF14023">
    <property type="entry name" value="Bestrophin-like"/>
    <property type="match status" value="1"/>
</dbReference>
<dbReference type="RefSeq" id="WP_320316320.1">
    <property type="nucleotide sequence ID" value="NZ_JAVIIX010000004.1"/>
</dbReference>
<gene>
    <name evidence="2" type="ORF">RFM27_08160</name>
</gene>
<name>A0ABU4XCU8_9HYPH</name>
<organism evidence="2 3">
    <name type="scientific">Mesorhizobium dulcispinae</name>
    <dbReference type="NCBI Taxonomy" id="3072316"/>
    <lineage>
        <taxon>Bacteria</taxon>
        <taxon>Pseudomonadati</taxon>
        <taxon>Pseudomonadota</taxon>
        <taxon>Alphaproteobacteria</taxon>
        <taxon>Hyphomicrobiales</taxon>
        <taxon>Phyllobacteriaceae</taxon>
        <taxon>Mesorhizobium</taxon>
    </lineage>
</organism>
<feature type="transmembrane region" description="Helical" evidence="1">
    <location>
        <begin position="62"/>
        <end position="86"/>
    </location>
</feature>
<keyword evidence="1" id="KW-0812">Transmembrane</keyword>
<feature type="transmembrane region" description="Helical" evidence="1">
    <location>
        <begin position="235"/>
        <end position="256"/>
    </location>
</feature>
<dbReference type="EMBL" id="JAVIIZ010000003">
    <property type="protein sequence ID" value="MDX8472041.1"/>
    <property type="molecule type" value="Genomic_DNA"/>
</dbReference>
<feature type="transmembrane region" description="Helical" evidence="1">
    <location>
        <begin position="263"/>
        <end position="283"/>
    </location>
</feature>
<accession>A0ABU4XCU8</accession>
<reference evidence="2 3" key="1">
    <citation type="submission" date="2023-08" db="EMBL/GenBank/DDBJ databases">
        <title>Implementing the SeqCode for naming new Mesorhizobium species isolated from Vachellia karroo root nodules.</title>
        <authorList>
            <person name="Van Lill M."/>
        </authorList>
    </citation>
    <scope>NUCLEOTIDE SEQUENCE [LARGE SCALE GENOMIC DNA]</scope>
    <source>
        <strain evidence="2 3">VK23A</strain>
    </source>
</reference>
<comment type="caution">
    <text evidence="2">The sequence shown here is derived from an EMBL/GenBank/DDBJ whole genome shotgun (WGS) entry which is preliminary data.</text>
</comment>
<evidence type="ECO:0000256" key="1">
    <source>
        <dbReference type="SAM" id="Phobius"/>
    </source>
</evidence>
<feature type="transmembrane region" description="Helical" evidence="1">
    <location>
        <begin position="98"/>
        <end position="118"/>
    </location>
</feature>
<dbReference type="InterPro" id="IPR025333">
    <property type="entry name" value="DUF4239"/>
</dbReference>